<reference evidence="5" key="1">
    <citation type="submission" date="2015-07" db="EMBL/GenBank/DDBJ databases">
        <title>Complete genome sequence and phylogenetic analysis of Limnochorda pilosa.</title>
        <authorList>
            <person name="Watanabe M."/>
            <person name="Kojima H."/>
            <person name="Fukui M."/>
        </authorList>
    </citation>
    <scope>NUCLEOTIDE SEQUENCE [LARGE SCALE GENOMIC DNA]</scope>
    <source>
        <strain evidence="5">HC45</strain>
    </source>
</reference>
<dbReference type="PANTHER" id="PTHR43351">
    <property type="entry name" value="L(+)-TARTRATE DEHYDRATASE SUBUNIT BETA"/>
    <property type="match status" value="1"/>
</dbReference>
<dbReference type="InterPro" id="IPR004647">
    <property type="entry name" value="Fe-S_hydro-lyase_TtdB-typ_cat"/>
</dbReference>
<feature type="domain" description="Fe-S hydro-lyase tartrate dehydratase beta-type catalytic" evidence="3">
    <location>
        <begin position="2"/>
        <end position="191"/>
    </location>
</feature>
<evidence type="ECO:0000313" key="4">
    <source>
        <dbReference type="EMBL" id="BAS27159.1"/>
    </source>
</evidence>
<dbReference type="STRING" id="1555112.LIP_1304"/>
<accession>A0A0K2SK08</accession>
<evidence type="ECO:0000313" key="5">
    <source>
        <dbReference type="Proteomes" id="UP000065807"/>
    </source>
</evidence>
<proteinExistence type="inferred from homology"/>
<evidence type="ECO:0000256" key="1">
    <source>
        <dbReference type="ARBA" id="ARBA00008876"/>
    </source>
</evidence>
<dbReference type="EMBL" id="AP014924">
    <property type="protein sequence ID" value="BAS27159.1"/>
    <property type="molecule type" value="Genomic_DNA"/>
</dbReference>
<dbReference type="PATRIC" id="fig|1555112.3.peg.1349"/>
<dbReference type="Gene3D" id="3.20.130.10">
    <property type="entry name" value="Fe-S hydro-lyase, tartrate dehydratase beta-type, catalytic domain"/>
    <property type="match status" value="1"/>
</dbReference>
<organism evidence="4 5">
    <name type="scientific">Limnochorda pilosa</name>
    <dbReference type="NCBI Taxonomy" id="1555112"/>
    <lineage>
        <taxon>Bacteria</taxon>
        <taxon>Bacillati</taxon>
        <taxon>Bacillota</taxon>
        <taxon>Limnochordia</taxon>
        <taxon>Limnochordales</taxon>
        <taxon>Limnochordaceae</taxon>
        <taxon>Limnochorda</taxon>
    </lineage>
</organism>
<comment type="similarity">
    <text evidence="1">Belongs to the class-I fumarase family.</text>
</comment>
<evidence type="ECO:0000259" key="3">
    <source>
        <dbReference type="Pfam" id="PF05683"/>
    </source>
</evidence>
<keyword evidence="5" id="KW-1185">Reference proteome</keyword>
<dbReference type="SUPFAM" id="SSF117457">
    <property type="entry name" value="FumA C-terminal domain-like"/>
    <property type="match status" value="1"/>
</dbReference>
<name>A0A0K2SK08_LIMPI</name>
<dbReference type="KEGG" id="lpil:LIP_1304"/>
<keyword evidence="2" id="KW-0456">Lyase</keyword>
<dbReference type="RefSeq" id="WP_068135641.1">
    <property type="nucleotide sequence ID" value="NZ_AP014924.1"/>
</dbReference>
<dbReference type="InterPro" id="IPR036660">
    <property type="entry name" value="Fe-S_hydroAse_TtdB_cat_sf"/>
</dbReference>
<evidence type="ECO:0000256" key="2">
    <source>
        <dbReference type="ARBA" id="ARBA00023239"/>
    </source>
</evidence>
<reference evidence="5" key="2">
    <citation type="journal article" date="2016" name="Int. J. Syst. Evol. Microbiol.">
        <title>Complete genome sequence and cell structure of Limnochorda pilosa, a Gram-negative spore-former within the phylum Firmicutes.</title>
        <authorList>
            <person name="Watanabe M."/>
            <person name="Kojima H."/>
            <person name="Fukui M."/>
        </authorList>
    </citation>
    <scope>NUCLEOTIDE SEQUENCE [LARGE SCALE GENOMIC DNA]</scope>
    <source>
        <strain evidence="5">HC45</strain>
    </source>
</reference>
<gene>
    <name evidence="4" type="ORF">LIP_1304</name>
</gene>
<dbReference type="Proteomes" id="UP000065807">
    <property type="component" value="Chromosome"/>
</dbReference>
<dbReference type="GO" id="GO:0016836">
    <property type="term" value="F:hydro-lyase activity"/>
    <property type="evidence" value="ECO:0007669"/>
    <property type="project" value="InterPro"/>
</dbReference>
<sequence>MIELRTPISLEAVRELRVGEMVSLSGLAVTARDAAHKYMVERLIERRQPLDEADARVHRELREVLRGGAVYHCGPIVRREGERWRFVSAGPTTSIREEVYQDRVIAHFGLRVVIGKGGMGPRTRRACQEHGCVYLHGLGGTGALTAEAVAEVLDVFKLEAFGPPEAFWKIRFEGFVGVVTMDAHGQSLHDQVAERAAQKLAALTGTS</sequence>
<dbReference type="AlphaFoldDB" id="A0A0K2SK08"/>
<protein>
    <submittedName>
        <fullName evidence="4">Fumarate hydratase, class I</fullName>
    </submittedName>
</protein>
<dbReference type="PANTHER" id="PTHR43351:SF2">
    <property type="entry name" value="L(+)-TARTRATE DEHYDRATASE SUBUNIT BETA-RELATED"/>
    <property type="match status" value="1"/>
</dbReference>
<dbReference type="Pfam" id="PF05683">
    <property type="entry name" value="Fumerase_C"/>
    <property type="match status" value="1"/>
</dbReference>